<sequence>MEEDQAVHAERELDKFTLSITREDKRALKSYAARQDKTVAKVLREWIDEKCKGEK</sequence>
<reference evidence="1 2" key="1">
    <citation type="submission" date="2020-04" db="EMBL/GenBank/DDBJ databases">
        <title>Collinsella sp. KGMB02528 nov., an anaerobic actinobacterium isolated from human feces.</title>
        <authorList>
            <person name="Han K.-I."/>
            <person name="Eom M.K."/>
            <person name="Kim J.-S."/>
            <person name="Lee K.C."/>
            <person name="Suh M.K."/>
            <person name="Park S.-H."/>
            <person name="Lee J.H."/>
            <person name="Kang S.W."/>
            <person name="Park J.-E."/>
            <person name="Oh B.S."/>
            <person name="Yu S.Y."/>
            <person name="Choi S.-H."/>
            <person name="Lee D.H."/>
            <person name="Yoon H."/>
            <person name="Kim B.-Y."/>
            <person name="Lee J.H."/>
            <person name="Lee J.-S."/>
        </authorList>
    </citation>
    <scope>NUCLEOTIDE SEQUENCE [LARGE SCALE GENOMIC DNA]</scope>
    <source>
        <strain evidence="1 2">KGMB02528</strain>
    </source>
</reference>
<dbReference type="SUPFAM" id="SSF47598">
    <property type="entry name" value="Ribbon-helix-helix"/>
    <property type="match status" value="1"/>
</dbReference>
<keyword evidence="2" id="KW-1185">Reference proteome</keyword>
<proteinExistence type="predicted"/>
<name>A0A7X9UCG6_9ACTN</name>
<organism evidence="1 2">
    <name type="scientific">Collinsella acetigenes</name>
    <dbReference type="NCBI Taxonomy" id="2713419"/>
    <lineage>
        <taxon>Bacteria</taxon>
        <taxon>Bacillati</taxon>
        <taxon>Actinomycetota</taxon>
        <taxon>Coriobacteriia</taxon>
        <taxon>Coriobacteriales</taxon>
        <taxon>Coriobacteriaceae</taxon>
        <taxon>Collinsella</taxon>
    </lineage>
</organism>
<protein>
    <submittedName>
        <fullName evidence="1">Uncharacterized protein</fullName>
    </submittedName>
</protein>
<evidence type="ECO:0000313" key="1">
    <source>
        <dbReference type="EMBL" id="NMF55974.1"/>
    </source>
</evidence>
<dbReference type="Gene3D" id="1.10.1220.10">
    <property type="entry name" value="Met repressor-like"/>
    <property type="match status" value="1"/>
</dbReference>
<accession>A0A7X9UCG6</accession>
<dbReference type="GO" id="GO:0006355">
    <property type="term" value="P:regulation of DNA-templated transcription"/>
    <property type="evidence" value="ECO:0007669"/>
    <property type="project" value="InterPro"/>
</dbReference>
<dbReference type="InterPro" id="IPR013321">
    <property type="entry name" value="Arc_rbn_hlx_hlx"/>
</dbReference>
<dbReference type="Proteomes" id="UP000546970">
    <property type="component" value="Unassembled WGS sequence"/>
</dbReference>
<gene>
    <name evidence="1" type="ORF">HF320_06500</name>
</gene>
<dbReference type="EMBL" id="JABBCP010000004">
    <property type="protein sequence ID" value="NMF55974.1"/>
    <property type="molecule type" value="Genomic_DNA"/>
</dbReference>
<evidence type="ECO:0000313" key="2">
    <source>
        <dbReference type="Proteomes" id="UP000546970"/>
    </source>
</evidence>
<comment type="caution">
    <text evidence="1">The sequence shown here is derived from an EMBL/GenBank/DDBJ whole genome shotgun (WGS) entry which is preliminary data.</text>
</comment>
<dbReference type="InterPro" id="IPR010985">
    <property type="entry name" value="Ribbon_hlx_hlx"/>
</dbReference>
<dbReference type="RefSeq" id="WP_158553195.1">
    <property type="nucleotide sequence ID" value="NZ_JABBCP010000004.1"/>
</dbReference>
<dbReference type="AlphaFoldDB" id="A0A7X9UCG6"/>